<dbReference type="AlphaFoldDB" id="A0A4V2SK49"/>
<dbReference type="InterPro" id="IPR003497">
    <property type="entry name" value="BRO_N_domain"/>
</dbReference>
<evidence type="ECO:0000259" key="1">
    <source>
        <dbReference type="PROSITE" id="PS51750"/>
    </source>
</evidence>
<protein>
    <submittedName>
        <fullName evidence="2">BRO family protein</fullName>
    </submittedName>
</protein>
<proteinExistence type="predicted"/>
<dbReference type="PROSITE" id="PS51750">
    <property type="entry name" value="BRO_N"/>
    <property type="match status" value="1"/>
</dbReference>
<feature type="domain" description="Bro-N" evidence="1">
    <location>
        <begin position="1"/>
        <end position="60"/>
    </location>
</feature>
<keyword evidence="3" id="KW-1185">Reference proteome</keyword>
<dbReference type="PANTHER" id="PTHR36180:SF2">
    <property type="entry name" value="BRO FAMILY PROTEIN"/>
    <property type="match status" value="1"/>
</dbReference>
<comment type="caution">
    <text evidence="2">The sequence shown here is derived from an EMBL/GenBank/DDBJ whole genome shotgun (WGS) entry which is preliminary data.</text>
</comment>
<dbReference type="Pfam" id="PF02498">
    <property type="entry name" value="Bro-N"/>
    <property type="match status" value="1"/>
</dbReference>
<evidence type="ECO:0000313" key="2">
    <source>
        <dbReference type="EMBL" id="TCP18096.1"/>
    </source>
</evidence>
<evidence type="ECO:0000313" key="3">
    <source>
        <dbReference type="Proteomes" id="UP000295537"/>
    </source>
</evidence>
<name>A0A4V2SK49_9PAST</name>
<dbReference type="Proteomes" id="UP000295537">
    <property type="component" value="Unassembled WGS sequence"/>
</dbReference>
<reference evidence="2 3" key="1">
    <citation type="submission" date="2019-03" db="EMBL/GenBank/DDBJ databases">
        <title>Genomic Encyclopedia of Type Strains, Phase IV (KMG-IV): sequencing the most valuable type-strain genomes for metagenomic binning, comparative biology and taxonomic classification.</title>
        <authorList>
            <person name="Goeker M."/>
        </authorList>
    </citation>
    <scope>NUCLEOTIDE SEQUENCE [LARGE SCALE GENOMIC DNA]</scope>
    <source>
        <strain evidence="2 3">DSM 16380</strain>
    </source>
</reference>
<dbReference type="EMBL" id="SLXJ01000003">
    <property type="protein sequence ID" value="TCP18096.1"/>
    <property type="molecule type" value="Genomic_DNA"/>
</dbReference>
<accession>A0A4V2SK49</accession>
<gene>
    <name evidence="2" type="ORF">EV693_10361</name>
</gene>
<organism evidence="2 3">
    <name type="scientific">Nicoletella semolina</name>
    <dbReference type="NCBI Taxonomy" id="271160"/>
    <lineage>
        <taxon>Bacteria</taxon>
        <taxon>Pseudomonadati</taxon>
        <taxon>Pseudomonadota</taxon>
        <taxon>Gammaproteobacteria</taxon>
        <taxon>Pasteurellales</taxon>
        <taxon>Pasteurellaceae</taxon>
        <taxon>Nicoletella</taxon>
    </lineage>
</organism>
<sequence length="154" mass="18206">MLNEKGVRKTYTLTKGGKQELTFINEPNLYRIIFKSRKAEAVEFQNWVFEEVLPQIRKTGKYLQNQQPNLPLAKPTKDTMSVDVNVFHHLLHLARTASDTCEELMRKQIRILDTFDLTLMPRNRLTLNYELVKEMQFAIDDAEKVARQHVRNRF</sequence>
<dbReference type="SMART" id="SM01040">
    <property type="entry name" value="Bro-N"/>
    <property type="match status" value="1"/>
</dbReference>
<dbReference type="PANTHER" id="PTHR36180">
    <property type="entry name" value="DNA-BINDING PROTEIN-RELATED-RELATED"/>
    <property type="match status" value="1"/>
</dbReference>